<organism evidence="1">
    <name type="scientific">Bacillus pumilus</name>
    <name type="common">Bacillus mesentericus</name>
    <dbReference type="NCBI Taxonomy" id="1408"/>
    <lineage>
        <taxon>Bacteria</taxon>
        <taxon>Bacillati</taxon>
        <taxon>Bacillota</taxon>
        <taxon>Bacilli</taxon>
        <taxon>Bacillales</taxon>
        <taxon>Bacillaceae</taxon>
        <taxon>Bacillus</taxon>
    </lineage>
</organism>
<reference evidence="1" key="1">
    <citation type="submission" date="2018-10" db="EMBL/GenBank/DDBJ databases">
        <authorList>
            <person name="Singh K. P."/>
            <person name="Ramachandran G."/>
            <person name="Val-Calvo J."/>
            <person name="Meijer J.J. W."/>
            <person name="Miguel-Arribas A."/>
            <person name="Gago Cordoba C."/>
        </authorList>
    </citation>
    <scope>NUCLEOTIDE SEQUENCE</scope>
    <source>
        <strain evidence="1">1</strain>
        <plasmid evidence="1">p576</plasmid>
    </source>
</reference>
<proteinExistence type="predicted"/>
<gene>
    <name evidence="1" type="primary">p41</name>
    <name evidence="1" type="ORF">SBRMV_041</name>
</gene>
<name>A0A9Q9T5B0_BACPU</name>
<dbReference type="AlphaFoldDB" id="A0A9Q9T5B0"/>
<evidence type="ECO:0000313" key="1">
    <source>
        <dbReference type="EMBL" id="VCT93326.1"/>
    </source>
</evidence>
<protein>
    <submittedName>
        <fullName evidence="1">Uncharacterized protein</fullName>
    </submittedName>
</protein>
<dbReference type="EMBL" id="LR026976">
    <property type="protein sequence ID" value="VCT93326.1"/>
    <property type="molecule type" value="Genomic_DNA"/>
</dbReference>
<accession>A0A9Q9T5B0</accession>
<keyword evidence="1" id="KW-0614">Plasmid</keyword>
<geneLocation type="plasmid" evidence="1">
    <name>p576</name>
</geneLocation>
<sequence>MNLFSRCTEILLKGNLNYEYQYVHSCDMYFLDNFHLYVKRSN</sequence>